<accession>A0A1M6VYS5</accession>
<reference evidence="2" key="1">
    <citation type="submission" date="2016-11" db="EMBL/GenBank/DDBJ databases">
        <authorList>
            <person name="Varghese N."/>
            <person name="Submissions S."/>
        </authorList>
    </citation>
    <scope>NUCLEOTIDE SEQUENCE [LARGE SCALE GENOMIC DNA]</scope>
    <source>
        <strain evidence="2">DSM 26134</strain>
    </source>
</reference>
<protein>
    <submittedName>
        <fullName evidence="1">Tryptophan 2,3-dioxygenase</fullName>
    </submittedName>
</protein>
<dbReference type="Pfam" id="PF03301">
    <property type="entry name" value="Trp_dioxygenase"/>
    <property type="match status" value="1"/>
</dbReference>
<dbReference type="AlphaFoldDB" id="A0A1M6VYS5"/>
<evidence type="ECO:0000313" key="1">
    <source>
        <dbReference type="EMBL" id="SHK86574.1"/>
    </source>
</evidence>
<dbReference type="GO" id="GO:0004833">
    <property type="term" value="F:L-tryptophan 2,3-dioxygenase activity"/>
    <property type="evidence" value="ECO:0007669"/>
    <property type="project" value="InterPro"/>
</dbReference>
<dbReference type="InterPro" id="IPR004981">
    <property type="entry name" value="Trp_2_3_dOase"/>
</dbReference>
<proteinExistence type="predicted"/>
<dbReference type="Gene3D" id="1.20.58.480">
    <property type="match status" value="1"/>
</dbReference>
<keyword evidence="1" id="KW-0560">Oxidoreductase</keyword>
<keyword evidence="2" id="KW-1185">Reference proteome</keyword>
<sequence length="321" mass="37875">MSAEPIDPKILAQVKKLEQKYDAMGQDLSSYLDGLLHADYLTYWDYIHLDTLLSLQNPKTHFPDEKIFIIYHQITELYFQLILNEIEQIAELDTPDEKWFAMRLKRINRYLLHLVDSFDVMIDGMDQQQFLQFRMSLLPASGFQSGQLRLIELSCTSMIHLVEQTQRATLDPNNIEAMYPHLYWKKGATELATGKKTLTLRQFEEKYAEQFVKHASNYQFKNIWSKYKSDYEGCTTSEEIKDLLKQLDLLANVNWRLAHYKSAVRYLQRDPDIIAATGGTNWQQYLPPRFQKVIFYPELWSEDEIEDWGKSWVEGTVFKSK</sequence>
<dbReference type="InterPro" id="IPR037217">
    <property type="entry name" value="Trp/Indoleamine_2_3_dOase-like"/>
</dbReference>
<dbReference type="GO" id="GO:0019442">
    <property type="term" value="P:L-tryptophan catabolic process to acetyl-CoA"/>
    <property type="evidence" value="ECO:0007669"/>
    <property type="project" value="TreeGrafter"/>
</dbReference>
<organism evidence="1 2">
    <name type="scientific">Reichenbachiella agariperforans</name>
    <dbReference type="NCBI Taxonomy" id="156994"/>
    <lineage>
        <taxon>Bacteria</taxon>
        <taxon>Pseudomonadati</taxon>
        <taxon>Bacteroidota</taxon>
        <taxon>Cytophagia</taxon>
        <taxon>Cytophagales</taxon>
        <taxon>Reichenbachiellaceae</taxon>
        <taxon>Reichenbachiella</taxon>
    </lineage>
</organism>
<dbReference type="GO" id="GO:0019441">
    <property type="term" value="P:L-tryptophan catabolic process to kynurenine"/>
    <property type="evidence" value="ECO:0007669"/>
    <property type="project" value="InterPro"/>
</dbReference>
<dbReference type="EMBL" id="FRAA01000010">
    <property type="protein sequence ID" value="SHK86574.1"/>
    <property type="molecule type" value="Genomic_DNA"/>
</dbReference>
<gene>
    <name evidence="1" type="ORF">SAMN04488028_11053</name>
</gene>
<dbReference type="SUPFAM" id="SSF140959">
    <property type="entry name" value="Indolic compounds 2,3-dioxygenase-like"/>
    <property type="match status" value="1"/>
</dbReference>
<evidence type="ECO:0000313" key="2">
    <source>
        <dbReference type="Proteomes" id="UP000184474"/>
    </source>
</evidence>
<dbReference type="GO" id="GO:0020037">
    <property type="term" value="F:heme binding"/>
    <property type="evidence" value="ECO:0007669"/>
    <property type="project" value="InterPro"/>
</dbReference>
<dbReference type="RefSeq" id="WP_073125115.1">
    <property type="nucleotide sequence ID" value="NZ_FRAA01000010.1"/>
</dbReference>
<dbReference type="STRING" id="156994.SAMN04488028_11053"/>
<keyword evidence="1" id="KW-0223">Dioxygenase</keyword>
<dbReference type="PANTHER" id="PTHR10138">
    <property type="entry name" value="TRYPTOPHAN 2,3-DIOXYGENASE"/>
    <property type="match status" value="1"/>
</dbReference>
<dbReference type="GO" id="GO:0046872">
    <property type="term" value="F:metal ion binding"/>
    <property type="evidence" value="ECO:0007669"/>
    <property type="project" value="InterPro"/>
</dbReference>
<dbReference type="PANTHER" id="PTHR10138:SF0">
    <property type="entry name" value="TRYPTOPHAN 2,3-DIOXYGENASE"/>
    <property type="match status" value="1"/>
</dbReference>
<dbReference type="Proteomes" id="UP000184474">
    <property type="component" value="Unassembled WGS sequence"/>
</dbReference>
<name>A0A1M6VYS5_REIAG</name>